<dbReference type="OrthoDB" id="3232239at2759"/>
<dbReference type="Proteomes" id="UP000001194">
    <property type="component" value="Unassembled WGS sequence"/>
</dbReference>
<name>B0CWY3_LACBS</name>
<keyword evidence="2" id="KW-1185">Reference proteome</keyword>
<sequence>MALQKYLALFIRLSQSIMQLSAGVKALWACLADFHKRERSTRDKHESMETLHQRTLVSDLPAEHWQNALKSKRRQNKHVQDLIKIENDGSFTLPLLNSNDPLDSPTRNFLIDLYLSPATHSDILVLCHISRSFHTEAELPLSTSQSLPDALLTHGTPFSPAARIQTLSLTMPS</sequence>
<evidence type="ECO:0000313" key="1">
    <source>
        <dbReference type="EMBL" id="EDR13149.1"/>
    </source>
</evidence>
<dbReference type="AlphaFoldDB" id="B0CWY3"/>
<dbReference type="HOGENOM" id="CLU_1547859_0_0_1"/>
<evidence type="ECO:0000313" key="2">
    <source>
        <dbReference type="Proteomes" id="UP000001194"/>
    </source>
</evidence>
<gene>
    <name evidence="1" type="ORF">LACBIDRAFT_308687</name>
</gene>
<dbReference type="EMBL" id="DS547093">
    <property type="protein sequence ID" value="EDR13149.1"/>
    <property type="molecule type" value="Genomic_DNA"/>
</dbReference>
<dbReference type="GeneID" id="6071425"/>
<proteinExistence type="predicted"/>
<reference evidence="1 2" key="1">
    <citation type="journal article" date="2008" name="Nature">
        <title>The genome of Laccaria bicolor provides insights into mycorrhizal symbiosis.</title>
        <authorList>
            <person name="Martin F."/>
            <person name="Aerts A."/>
            <person name="Ahren D."/>
            <person name="Brun A."/>
            <person name="Danchin E.G.J."/>
            <person name="Duchaussoy F."/>
            <person name="Gibon J."/>
            <person name="Kohler A."/>
            <person name="Lindquist E."/>
            <person name="Pereda V."/>
            <person name="Salamov A."/>
            <person name="Shapiro H.J."/>
            <person name="Wuyts J."/>
            <person name="Blaudez D."/>
            <person name="Buee M."/>
            <person name="Brokstein P."/>
            <person name="Canbaeck B."/>
            <person name="Cohen D."/>
            <person name="Courty P.E."/>
            <person name="Coutinho P.M."/>
            <person name="Delaruelle C."/>
            <person name="Detter J.C."/>
            <person name="Deveau A."/>
            <person name="DiFazio S."/>
            <person name="Duplessis S."/>
            <person name="Fraissinet-Tachet L."/>
            <person name="Lucic E."/>
            <person name="Frey-Klett P."/>
            <person name="Fourrey C."/>
            <person name="Feussner I."/>
            <person name="Gay G."/>
            <person name="Grimwood J."/>
            <person name="Hoegger P.J."/>
            <person name="Jain P."/>
            <person name="Kilaru S."/>
            <person name="Labbe J."/>
            <person name="Lin Y.C."/>
            <person name="Legue V."/>
            <person name="Le Tacon F."/>
            <person name="Marmeisse R."/>
            <person name="Melayah D."/>
            <person name="Montanini B."/>
            <person name="Muratet M."/>
            <person name="Nehls U."/>
            <person name="Niculita-Hirzel H."/>
            <person name="Oudot-Le Secq M.P."/>
            <person name="Peter M."/>
            <person name="Quesneville H."/>
            <person name="Rajashekar B."/>
            <person name="Reich M."/>
            <person name="Rouhier N."/>
            <person name="Schmutz J."/>
            <person name="Yin T."/>
            <person name="Chalot M."/>
            <person name="Henrissat B."/>
            <person name="Kuees U."/>
            <person name="Lucas S."/>
            <person name="Van de Peer Y."/>
            <person name="Podila G.K."/>
            <person name="Polle A."/>
            <person name="Pukkila P.J."/>
            <person name="Richardson P.M."/>
            <person name="Rouze P."/>
            <person name="Sanders I.R."/>
            <person name="Stajich J.E."/>
            <person name="Tunlid A."/>
            <person name="Tuskan G."/>
            <person name="Grigoriev I.V."/>
        </authorList>
    </citation>
    <scope>NUCLEOTIDE SEQUENCE [LARGE SCALE GENOMIC DNA]</scope>
    <source>
        <strain evidence="2">S238N-H82 / ATCC MYA-4686</strain>
    </source>
</reference>
<organism evidence="2">
    <name type="scientific">Laccaria bicolor (strain S238N-H82 / ATCC MYA-4686)</name>
    <name type="common">Bicoloured deceiver</name>
    <name type="synonym">Laccaria laccata var. bicolor</name>
    <dbReference type="NCBI Taxonomy" id="486041"/>
    <lineage>
        <taxon>Eukaryota</taxon>
        <taxon>Fungi</taxon>
        <taxon>Dikarya</taxon>
        <taxon>Basidiomycota</taxon>
        <taxon>Agaricomycotina</taxon>
        <taxon>Agaricomycetes</taxon>
        <taxon>Agaricomycetidae</taxon>
        <taxon>Agaricales</taxon>
        <taxon>Agaricineae</taxon>
        <taxon>Hydnangiaceae</taxon>
        <taxon>Laccaria</taxon>
    </lineage>
</organism>
<protein>
    <submittedName>
        <fullName evidence="1">Predicted protein</fullName>
    </submittedName>
</protein>
<dbReference type="RefSeq" id="XP_001875647.1">
    <property type="nucleotide sequence ID" value="XM_001875612.1"/>
</dbReference>
<accession>B0CWY3</accession>
<dbReference type="KEGG" id="lbc:LACBIDRAFT_308687"/>
<dbReference type="InParanoid" id="B0CWY3"/>